<dbReference type="Pfam" id="PF07715">
    <property type="entry name" value="Plug"/>
    <property type="match status" value="1"/>
</dbReference>
<keyword evidence="17" id="KW-1185">Reference proteome</keyword>
<comment type="similarity">
    <text evidence="10 11">Belongs to the TonB-dependent receptor family.</text>
</comment>
<dbReference type="InterPro" id="IPR036942">
    <property type="entry name" value="Beta-barrel_TonB_sf"/>
</dbReference>
<dbReference type="PROSITE" id="PS52016">
    <property type="entry name" value="TONB_DEPENDENT_REC_3"/>
    <property type="match status" value="1"/>
</dbReference>
<proteinExistence type="inferred from homology"/>
<dbReference type="AlphaFoldDB" id="A0A3D8YA69"/>
<evidence type="ECO:0000256" key="11">
    <source>
        <dbReference type="RuleBase" id="RU003357"/>
    </source>
</evidence>
<comment type="subcellular location">
    <subcellularLocation>
        <location evidence="1 10">Cell outer membrane</location>
        <topology evidence="1 10">Multi-pass membrane protein</topology>
    </subcellularLocation>
</comment>
<keyword evidence="6 11" id="KW-0798">TonB box</keyword>
<dbReference type="Proteomes" id="UP000256373">
    <property type="component" value="Unassembled WGS sequence"/>
</dbReference>
<evidence type="ECO:0000256" key="1">
    <source>
        <dbReference type="ARBA" id="ARBA00004571"/>
    </source>
</evidence>
<evidence type="ECO:0000259" key="14">
    <source>
        <dbReference type="Pfam" id="PF00593"/>
    </source>
</evidence>
<dbReference type="GO" id="GO:0009279">
    <property type="term" value="C:cell outer membrane"/>
    <property type="evidence" value="ECO:0007669"/>
    <property type="project" value="UniProtKB-SubCell"/>
</dbReference>
<gene>
    <name evidence="16" type="ORF">DSL64_13900</name>
</gene>
<feature type="domain" description="TonB-dependent receptor-like beta-barrel" evidence="14">
    <location>
        <begin position="223"/>
        <end position="701"/>
    </location>
</feature>
<evidence type="ECO:0000256" key="7">
    <source>
        <dbReference type="ARBA" id="ARBA00023136"/>
    </source>
</evidence>
<evidence type="ECO:0000259" key="15">
    <source>
        <dbReference type="Pfam" id="PF07715"/>
    </source>
</evidence>
<dbReference type="InterPro" id="IPR039426">
    <property type="entry name" value="TonB-dep_rcpt-like"/>
</dbReference>
<feature type="chain" id="PRO_5017799706" evidence="13">
    <location>
        <begin position="27"/>
        <end position="727"/>
    </location>
</feature>
<evidence type="ECO:0000256" key="8">
    <source>
        <dbReference type="ARBA" id="ARBA00023170"/>
    </source>
</evidence>
<keyword evidence="4 10" id="KW-0812">Transmembrane</keyword>
<dbReference type="InterPro" id="IPR012910">
    <property type="entry name" value="Plug_dom"/>
</dbReference>
<feature type="signal peptide" evidence="13">
    <location>
        <begin position="1"/>
        <end position="26"/>
    </location>
</feature>
<protein>
    <submittedName>
        <fullName evidence="16">TonB-dependent receptor</fullName>
    </submittedName>
</protein>
<keyword evidence="7 10" id="KW-0472">Membrane</keyword>
<evidence type="ECO:0000256" key="6">
    <source>
        <dbReference type="ARBA" id="ARBA00023077"/>
    </source>
</evidence>
<dbReference type="GO" id="GO:0015344">
    <property type="term" value="F:siderophore uptake transmembrane transporter activity"/>
    <property type="evidence" value="ECO:0007669"/>
    <property type="project" value="TreeGrafter"/>
</dbReference>
<evidence type="ECO:0000313" key="16">
    <source>
        <dbReference type="EMBL" id="REA60630.1"/>
    </source>
</evidence>
<dbReference type="CDD" id="cd01347">
    <property type="entry name" value="ligand_gated_channel"/>
    <property type="match status" value="1"/>
</dbReference>
<name>A0A3D8YA69_9BACT</name>
<evidence type="ECO:0000256" key="13">
    <source>
        <dbReference type="SAM" id="SignalP"/>
    </source>
</evidence>
<keyword evidence="3 10" id="KW-1134">Transmembrane beta strand</keyword>
<keyword evidence="9 10" id="KW-0998">Cell outer membrane</keyword>
<keyword evidence="2 10" id="KW-0813">Transport</keyword>
<evidence type="ECO:0000256" key="5">
    <source>
        <dbReference type="ARBA" id="ARBA00022729"/>
    </source>
</evidence>
<dbReference type="RefSeq" id="WP_115831516.1">
    <property type="nucleotide sequence ID" value="NZ_QNUL01000010.1"/>
</dbReference>
<dbReference type="Gene3D" id="2.170.130.10">
    <property type="entry name" value="TonB-dependent receptor, plug domain"/>
    <property type="match status" value="1"/>
</dbReference>
<feature type="domain" description="TonB-dependent receptor plug" evidence="15">
    <location>
        <begin position="53"/>
        <end position="158"/>
    </location>
</feature>
<sequence length="727" mass="80128">MKIKLYKFTFINGLVGLMAVPVVSNAQQISADSTRENLLNPVVVTATRFETRKDQLAQKITLISKEDIQMTPAVDLTDIVRKTAAVDVIQYPNLSSGIGIRGFRPQFSGLNQRTLLLIDGRAAGATNLSQINLSGIERIEVLKGPASSLYGSQAMGGVINVITKRSKGPTTGNAFLEYGSFQTLQAGFNAGGNLTKKLDYDASFSYFERAKDYKIGKNNVFRDALGYTHAQKNYTAQPVQSVDETINDGQRRPFTQLHYFSGSARLGYQISDRWRVDVRGERFQAKDVESPGEISSGSTEASKKNVDRSALDVALTGSIGNHSPSVKVFGSEENTKNYTLNVSGKPVIPFRSAQGHNVWKGLQIKDVWKVGQHAITFGYDYLNASTNSRRWTNDTTERAPTQPAYAIVSSAFFAQALLNFGKLTVQPGIRYDNITFDVKETALLPTYKSGKKTNAFTSPSLGLTYELITGLRAKAAIGRAFVTTDAYSVAGYNEIRDSRGRIAVTAGNPDLKNESSVSWDLGLSFNKPQTGLSASVTYFSTQVENRIAKIITTVNEPLTNGDVITSRASFVNAADAEINGLETEISYDFGALNNYSYMLRAFWNGTSILNAKEQIVGTDASSVTRNIQNVAKNTFNYGLEYDNLKWLKLRLSGRSVGTRTDIDYTDPINPEIEYPAYMVADFTASFRLSAAHQISLRVNNLTDENYYEKRGYNLPGRAISVRYNIQF</sequence>
<dbReference type="PANTHER" id="PTHR30069">
    <property type="entry name" value="TONB-DEPENDENT OUTER MEMBRANE RECEPTOR"/>
    <property type="match status" value="1"/>
</dbReference>
<evidence type="ECO:0000313" key="17">
    <source>
        <dbReference type="Proteomes" id="UP000256373"/>
    </source>
</evidence>
<accession>A0A3D8YA69</accession>
<evidence type="ECO:0000256" key="9">
    <source>
        <dbReference type="ARBA" id="ARBA00023237"/>
    </source>
</evidence>
<dbReference type="GO" id="GO:0044718">
    <property type="term" value="P:siderophore transmembrane transport"/>
    <property type="evidence" value="ECO:0007669"/>
    <property type="project" value="TreeGrafter"/>
</dbReference>
<evidence type="ECO:0000256" key="12">
    <source>
        <dbReference type="SAM" id="MobiDB-lite"/>
    </source>
</evidence>
<dbReference type="InterPro" id="IPR000531">
    <property type="entry name" value="Beta-barrel_TonB"/>
</dbReference>
<evidence type="ECO:0000256" key="4">
    <source>
        <dbReference type="ARBA" id="ARBA00022692"/>
    </source>
</evidence>
<dbReference type="Pfam" id="PF00593">
    <property type="entry name" value="TonB_dep_Rec_b-barrel"/>
    <property type="match status" value="1"/>
</dbReference>
<evidence type="ECO:0000256" key="10">
    <source>
        <dbReference type="PROSITE-ProRule" id="PRU01360"/>
    </source>
</evidence>
<evidence type="ECO:0000256" key="3">
    <source>
        <dbReference type="ARBA" id="ARBA00022452"/>
    </source>
</evidence>
<dbReference type="InterPro" id="IPR037066">
    <property type="entry name" value="Plug_dom_sf"/>
</dbReference>
<dbReference type="Gene3D" id="2.40.170.20">
    <property type="entry name" value="TonB-dependent receptor, beta-barrel domain"/>
    <property type="match status" value="1"/>
</dbReference>
<organism evidence="16 17">
    <name type="scientific">Dyadobacter luteus</name>
    <dbReference type="NCBI Taxonomy" id="2259619"/>
    <lineage>
        <taxon>Bacteria</taxon>
        <taxon>Pseudomonadati</taxon>
        <taxon>Bacteroidota</taxon>
        <taxon>Cytophagia</taxon>
        <taxon>Cytophagales</taxon>
        <taxon>Spirosomataceae</taxon>
        <taxon>Dyadobacter</taxon>
    </lineage>
</organism>
<keyword evidence="5 13" id="KW-0732">Signal</keyword>
<keyword evidence="8 16" id="KW-0675">Receptor</keyword>
<dbReference type="OrthoDB" id="1109239at2"/>
<comment type="caution">
    <text evidence="16">The sequence shown here is derived from an EMBL/GenBank/DDBJ whole genome shotgun (WGS) entry which is preliminary data.</text>
</comment>
<dbReference type="PANTHER" id="PTHR30069:SF29">
    <property type="entry name" value="HEMOGLOBIN AND HEMOGLOBIN-HAPTOGLOBIN-BINDING PROTEIN 1-RELATED"/>
    <property type="match status" value="1"/>
</dbReference>
<dbReference type="SUPFAM" id="SSF56935">
    <property type="entry name" value="Porins"/>
    <property type="match status" value="1"/>
</dbReference>
<reference evidence="16 17" key="1">
    <citation type="submission" date="2018-07" db="EMBL/GenBank/DDBJ databases">
        <title>Dyadobacter roseus sp. nov., isolated from rose rhizosphere soil.</title>
        <authorList>
            <person name="Chen L."/>
        </authorList>
    </citation>
    <scope>NUCLEOTIDE SEQUENCE [LARGE SCALE GENOMIC DNA]</scope>
    <source>
        <strain evidence="16 17">RS19</strain>
    </source>
</reference>
<evidence type="ECO:0000256" key="2">
    <source>
        <dbReference type="ARBA" id="ARBA00022448"/>
    </source>
</evidence>
<feature type="region of interest" description="Disordered" evidence="12">
    <location>
        <begin position="286"/>
        <end position="305"/>
    </location>
</feature>
<dbReference type="EMBL" id="QNUL01000010">
    <property type="protein sequence ID" value="REA60630.1"/>
    <property type="molecule type" value="Genomic_DNA"/>
</dbReference>